<keyword evidence="1 2" id="KW-0443">Lipid metabolism</keyword>
<evidence type="ECO:0000256" key="1">
    <source>
        <dbReference type="ARBA" id="ARBA00023098"/>
    </source>
</evidence>
<proteinExistence type="predicted"/>
<dbReference type="Proteomes" id="UP000288178">
    <property type="component" value="Unassembled WGS sequence"/>
</dbReference>
<comment type="caution">
    <text evidence="2">Lacks conserved residue(s) required for the propagation of feature annotation.</text>
</comment>
<evidence type="ECO:0000313" key="4">
    <source>
        <dbReference type="EMBL" id="RVT51742.1"/>
    </source>
</evidence>
<evidence type="ECO:0000256" key="2">
    <source>
        <dbReference type="PROSITE-ProRule" id="PRU01161"/>
    </source>
</evidence>
<feature type="short sequence motif" description="GXSXG" evidence="2">
    <location>
        <begin position="41"/>
        <end position="45"/>
    </location>
</feature>
<dbReference type="Gene3D" id="3.40.1090.10">
    <property type="entry name" value="Cytosolic phospholipase A2 catalytic domain"/>
    <property type="match status" value="1"/>
</dbReference>
<keyword evidence="2" id="KW-0442">Lipid degradation</keyword>
<dbReference type="AlphaFoldDB" id="A0A3S2UQD5"/>
<dbReference type="SUPFAM" id="SSF52151">
    <property type="entry name" value="FabD/lysophospholipase-like"/>
    <property type="match status" value="1"/>
</dbReference>
<dbReference type="GO" id="GO:0016787">
    <property type="term" value="F:hydrolase activity"/>
    <property type="evidence" value="ECO:0007669"/>
    <property type="project" value="UniProtKB-UniRule"/>
</dbReference>
<evidence type="ECO:0000313" key="5">
    <source>
        <dbReference type="Proteomes" id="UP000288178"/>
    </source>
</evidence>
<evidence type="ECO:0000259" key="3">
    <source>
        <dbReference type="PROSITE" id="PS51635"/>
    </source>
</evidence>
<accession>A0A3S2UQD5</accession>
<gene>
    <name evidence="4" type="ORF">ENE75_10705</name>
</gene>
<feature type="short sequence motif" description="DGA/G" evidence="2">
    <location>
        <begin position="202"/>
        <end position="204"/>
    </location>
</feature>
<reference evidence="4 5" key="1">
    <citation type="submission" date="2019-01" db="EMBL/GenBank/DDBJ databases">
        <authorList>
            <person name="Chen W.-M."/>
        </authorList>
    </citation>
    <scope>NUCLEOTIDE SEQUENCE [LARGE SCALE GENOMIC DNA]</scope>
    <source>
        <strain evidence="4 5">ICH-3</strain>
    </source>
</reference>
<keyword evidence="2" id="KW-0378">Hydrolase</keyword>
<dbReference type="EMBL" id="SACT01000003">
    <property type="protein sequence ID" value="RVT51742.1"/>
    <property type="molecule type" value="Genomic_DNA"/>
</dbReference>
<keyword evidence="5" id="KW-1185">Reference proteome</keyword>
<dbReference type="OrthoDB" id="5508529at2"/>
<feature type="active site" description="Nucleophile" evidence="2">
    <location>
        <position position="43"/>
    </location>
</feature>
<dbReference type="PROSITE" id="PS51635">
    <property type="entry name" value="PNPLA"/>
    <property type="match status" value="1"/>
</dbReference>
<sequence>MDLGAVRTLVFAGGGNRCWWQAGLVTTWLEAGWHLPPVLVGTSAGAAMAFALMTSAIQDALESCRRLYAANRKIVHRATVLPLRLEFAHARIYPAWIESFVTDDRVARVRDSPSRLHVGLSRPARWLGLGGSLAIASAAYLLERRAATRVHPALPKYLGLGQQLVAVADVGDGSGVRSLLRASAAAAPFMKAERIGGCWGFDGGYTDNAPLPEQSEAEREGTLVLLTRHYPELPRSFRLKQRTYLQPSRKIPVSTWDCRPRTTVNDAFALGLMDATSLAR</sequence>
<name>A0A3S2UQD5_9BURK</name>
<dbReference type="GO" id="GO:0016042">
    <property type="term" value="P:lipid catabolic process"/>
    <property type="evidence" value="ECO:0007669"/>
    <property type="project" value="UniProtKB-UniRule"/>
</dbReference>
<feature type="domain" description="PNPLA" evidence="3">
    <location>
        <begin position="9"/>
        <end position="215"/>
    </location>
</feature>
<comment type="caution">
    <text evidence="4">The sequence shown here is derived from an EMBL/GenBank/DDBJ whole genome shotgun (WGS) entry which is preliminary data.</text>
</comment>
<dbReference type="Pfam" id="PF01734">
    <property type="entry name" value="Patatin"/>
    <property type="match status" value="1"/>
</dbReference>
<dbReference type="InterPro" id="IPR016035">
    <property type="entry name" value="Acyl_Trfase/lysoPLipase"/>
</dbReference>
<dbReference type="InterPro" id="IPR002641">
    <property type="entry name" value="PNPLA_dom"/>
</dbReference>
<protein>
    <submittedName>
        <fullName evidence="4">Patatin-like phospholipase family protein</fullName>
    </submittedName>
</protein>
<feature type="active site" description="Proton acceptor" evidence="2">
    <location>
        <position position="202"/>
    </location>
</feature>
<organism evidence="4 5">
    <name type="scientific">Rubrivivax albus</name>
    <dbReference type="NCBI Taxonomy" id="2499835"/>
    <lineage>
        <taxon>Bacteria</taxon>
        <taxon>Pseudomonadati</taxon>
        <taxon>Pseudomonadota</taxon>
        <taxon>Betaproteobacteria</taxon>
        <taxon>Burkholderiales</taxon>
        <taxon>Sphaerotilaceae</taxon>
        <taxon>Rubrivivax</taxon>
    </lineage>
</organism>